<dbReference type="GO" id="GO:0004252">
    <property type="term" value="F:serine-type endopeptidase activity"/>
    <property type="evidence" value="ECO:0007669"/>
    <property type="project" value="UniProtKB-UniRule"/>
</dbReference>
<evidence type="ECO:0000256" key="2">
    <source>
        <dbReference type="ARBA" id="ARBA00022670"/>
    </source>
</evidence>
<dbReference type="Proteomes" id="UP000291562">
    <property type="component" value="Chromosome"/>
</dbReference>
<evidence type="ECO:0000256" key="1">
    <source>
        <dbReference type="ARBA" id="ARBA00011073"/>
    </source>
</evidence>
<dbReference type="EMBL" id="CP035704">
    <property type="protein sequence ID" value="QBB70274.1"/>
    <property type="molecule type" value="Genomic_DNA"/>
</dbReference>
<feature type="active site" description="Charge relay system" evidence="5">
    <location>
        <position position="432"/>
    </location>
</feature>
<reference evidence="8 9" key="1">
    <citation type="submission" date="2019-01" db="EMBL/GenBank/DDBJ databases">
        <title>Pseudolysobacter antarctica gen. nov., sp. nov., isolated from Fildes Peninsula, Antarctica.</title>
        <authorList>
            <person name="Wei Z."/>
            <person name="Peng F."/>
        </authorList>
    </citation>
    <scope>NUCLEOTIDE SEQUENCE [LARGE SCALE GENOMIC DNA]</scope>
    <source>
        <strain evidence="8 9">AQ6-296</strain>
    </source>
</reference>
<dbReference type="OrthoDB" id="9790784at2"/>
<keyword evidence="6" id="KW-1133">Transmembrane helix</keyword>
<feature type="active site" description="Charge relay system" evidence="5">
    <location>
        <position position="282"/>
    </location>
</feature>
<dbReference type="Pfam" id="PF00082">
    <property type="entry name" value="Peptidase_S8"/>
    <property type="match status" value="1"/>
</dbReference>
<dbReference type="InterPro" id="IPR023827">
    <property type="entry name" value="Peptidase_S8_Asp-AS"/>
</dbReference>
<dbReference type="InterPro" id="IPR050131">
    <property type="entry name" value="Peptidase_S8_subtilisin-like"/>
</dbReference>
<sequence>MLNPVWLKMHRWHEQPARQWQWLDCAISPAFCWSSRLFLPQSRRDKSPMSNEPRARKRLMSSMNIGRHGWCLLAFSIIAFVANIANAMTTASSESNPRLIIVAVADKPASAPSAGSTPRGYAGLQNYAGSDRAIATAANVAHDYDLREVSAWTIESLRLRCMLFEIPAAADRETIFTRLHKDDRVRLVQPLQDFDTYTTAPDAGGSTNMPEPTAYNDPYVGLQHGFTAIGAAAAQRWSNGGGIRVALIDTGVDAMHQDLAGRIELQRDFVTGSSSAANADRHGTEVAGVIAAVANNGLGIVGVAPAARILSYRACWPAQGGASAARCNTFTLAQALGAAIASGAPIINLSLGGPSDPLLEELLGYAIKRGAIVVGAVPPGGRMDGFPINVKGVIAVSSSEDAQPTGVVLAAPGRDILTLEPGGHYDYASGSSLATAYVSGAVALLLVLDHHLDAPALLGLLQKSQRDGNTPINICEAISALRRSGGNYATTPVHAE</sequence>
<dbReference type="PROSITE" id="PS00136">
    <property type="entry name" value="SUBTILASE_ASP"/>
    <property type="match status" value="1"/>
</dbReference>
<feature type="transmembrane region" description="Helical" evidence="6">
    <location>
        <begin position="65"/>
        <end position="85"/>
    </location>
</feature>
<keyword evidence="4 5" id="KW-0720">Serine protease</keyword>
<dbReference type="PRINTS" id="PR00723">
    <property type="entry name" value="SUBTILISIN"/>
</dbReference>
<dbReference type="SUPFAM" id="SSF52743">
    <property type="entry name" value="Subtilisin-like"/>
    <property type="match status" value="1"/>
</dbReference>
<feature type="active site" description="Charge relay system" evidence="5">
    <location>
        <position position="249"/>
    </location>
</feature>
<dbReference type="PANTHER" id="PTHR43806">
    <property type="entry name" value="PEPTIDASE S8"/>
    <property type="match status" value="1"/>
</dbReference>
<dbReference type="InterPro" id="IPR015500">
    <property type="entry name" value="Peptidase_S8_subtilisin-rel"/>
</dbReference>
<evidence type="ECO:0000313" key="9">
    <source>
        <dbReference type="Proteomes" id="UP000291562"/>
    </source>
</evidence>
<dbReference type="Gene3D" id="3.40.50.200">
    <property type="entry name" value="Peptidase S8/S53 domain"/>
    <property type="match status" value="1"/>
</dbReference>
<feature type="domain" description="Peptidase S8/S53" evidence="7">
    <location>
        <begin position="240"/>
        <end position="452"/>
    </location>
</feature>
<name>A0A411HIM9_9GAMM</name>
<keyword evidence="3 5" id="KW-0378">Hydrolase</keyword>
<evidence type="ECO:0000256" key="3">
    <source>
        <dbReference type="ARBA" id="ARBA00022801"/>
    </source>
</evidence>
<protein>
    <submittedName>
        <fullName evidence="8">Serine protease</fullName>
    </submittedName>
</protein>
<keyword evidence="9" id="KW-1185">Reference proteome</keyword>
<keyword evidence="6" id="KW-0812">Transmembrane</keyword>
<dbReference type="PROSITE" id="PS51892">
    <property type="entry name" value="SUBTILASE"/>
    <property type="match status" value="1"/>
</dbReference>
<keyword evidence="6" id="KW-0472">Membrane</keyword>
<accession>A0A411HIM9</accession>
<dbReference type="KEGG" id="xbc:ELE36_07805"/>
<dbReference type="InterPro" id="IPR036852">
    <property type="entry name" value="Peptidase_S8/S53_dom_sf"/>
</dbReference>
<dbReference type="PROSITE" id="PS00137">
    <property type="entry name" value="SUBTILASE_HIS"/>
    <property type="match status" value="1"/>
</dbReference>
<proteinExistence type="inferred from homology"/>
<evidence type="ECO:0000259" key="7">
    <source>
        <dbReference type="Pfam" id="PF00082"/>
    </source>
</evidence>
<dbReference type="InterPro" id="IPR022398">
    <property type="entry name" value="Peptidase_S8_His-AS"/>
</dbReference>
<evidence type="ECO:0000256" key="4">
    <source>
        <dbReference type="ARBA" id="ARBA00022825"/>
    </source>
</evidence>
<dbReference type="InterPro" id="IPR000209">
    <property type="entry name" value="Peptidase_S8/S53_dom"/>
</dbReference>
<evidence type="ECO:0000313" key="8">
    <source>
        <dbReference type="EMBL" id="QBB70274.1"/>
    </source>
</evidence>
<keyword evidence="2 5" id="KW-0645">Protease</keyword>
<gene>
    <name evidence="8" type="ORF">ELE36_07805</name>
</gene>
<evidence type="ECO:0000256" key="6">
    <source>
        <dbReference type="SAM" id="Phobius"/>
    </source>
</evidence>
<comment type="similarity">
    <text evidence="1 5">Belongs to the peptidase S8 family.</text>
</comment>
<dbReference type="PANTHER" id="PTHR43806:SF11">
    <property type="entry name" value="CEREVISIN-RELATED"/>
    <property type="match status" value="1"/>
</dbReference>
<evidence type="ECO:0000256" key="5">
    <source>
        <dbReference type="PROSITE-ProRule" id="PRU01240"/>
    </source>
</evidence>
<organism evidence="8 9">
    <name type="scientific">Pseudolysobacter antarcticus</name>
    <dbReference type="NCBI Taxonomy" id="2511995"/>
    <lineage>
        <taxon>Bacteria</taxon>
        <taxon>Pseudomonadati</taxon>
        <taxon>Pseudomonadota</taxon>
        <taxon>Gammaproteobacteria</taxon>
        <taxon>Lysobacterales</taxon>
        <taxon>Rhodanobacteraceae</taxon>
        <taxon>Pseudolysobacter</taxon>
    </lineage>
</organism>
<dbReference type="AlphaFoldDB" id="A0A411HIM9"/>
<dbReference type="GO" id="GO:0006508">
    <property type="term" value="P:proteolysis"/>
    <property type="evidence" value="ECO:0007669"/>
    <property type="project" value="UniProtKB-KW"/>
</dbReference>